<name>A0A7G9QNR8_9SPHI</name>
<dbReference type="AlphaFoldDB" id="A0A7G9QNR8"/>
<dbReference type="Pfam" id="PF01627">
    <property type="entry name" value="Hpt"/>
    <property type="match status" value="1"/>
</dbReference>
<reference evidence="3 4" key="1">
    <citation type="submission" date="2020-08" db="EMBL/GenBank/DDBJ databases">
        <title>Genome sequence of Pedobacter roseus KACC 11594T.</title>
        <authorList>
            <person name="Hyun D.-W."/>
            <person name="Bae J.-W."/>
        </authorList>
    </citation>
    <scope>NUCLEOTIDE SEQUENCE [LARGE SCALE GENOMIC DNA]</scope>
    <source>
        <strain evidence="3 4">KACC 11594</strain>
    </source>
</reference>
<dbReference type="KEGG" id="proe:H9L23_05340"/>
<evidence type="ECO:0000256" key="1">
    <source>
        <dbReference type="PROSITE-ProRule" id="PRU00110"/>
    </source>
</evidence>
<dbReference type="GO" id="GO:0004672">
    <property type="term" value="F:protein kinase activity"/>
    <property type="evidence" value="ECO:0007669"/>
    <property type="project" value="UniProtKB-ARBA"/>
</dbReference>
<evidence type="ECO:0000259" key="2">
    <source>
        <dbReference type="PROSITE" id="PS50894"/>
    </source>
</evidence>
<dbReference type="EMBL" id="CP060723">
    <property type="protein sequence ID" value="QNN44993.1"/>
    <property type="molecule type" value="Genomic_DNA"/>
</dbReference>
<keyword evidence="4" id="KW-1185">Reference proteome</keyword>
<organism evidence="3 4">
    <name type="scientific">Pedobacter roseus</name>
    <dbReference type="NCBI Taxonomy" id="336820"/>
    <lineage>
        <taxon>Bacteria</taxon>
        <taxon>Pseudomonadati</taxon>
        <taxon>Bacteroidota</taxon>
        <taxon>Sphingobacteriia</taxon>
        <taxon>Sphingobacteriales</taxon>
        <taxon>Sphingobacteriaceae</taxon>
        <taxon>Pedobacter</taxon>
    </lineage>
</organism>
<gene>
    <name evidence="3" type="ORF">H9L23_05340</name>
</gene>
<evidence type="ECO:0000313" key="4">
    <source>
        <dbReference type="Proteomes" id="UP000515806"/>
    </source>
</evidence>
<feature type="modified residue" description="Phosphohistidine" evidence="1">
    <location>
        <position position="61"/>
    </location>
</feature>
<sequence length="124" mass="14247">MMTDHHHQPLDFSYLIEMVGDDPIFLADFFKTFVDHIPVYLAEMENAFANGNWSKVSHCAHKMKPTFSYIGRNDVKQLVEAIEKHAQNNIGPDKIQSDIEKLKLICADICTQLEQEKLKLSAKQ</sequence>
<protein>
    <submittedName>
        <fullName evidence="3">Hpt domain-containing protein</fullName>
    </submittedName>
</protein>
<proteinExistence type="predicted"/>
<dbReference type="InterPro" id="IPR036641">
    <property type="entry name" value="HPT_dom_sf"/>
</dbReference>
<evidence type="ECO:0000313" key="3">
    <source>
        <dbReference type="EMBL" id="QNN44993.1"/>
    </source>
</evidence>
<keyword evidence="1" id="KW-0597">Phosphoprotein</keyword>
<dbReference type="GO" id="GO:0000160">
    <property type="term" value="P:phosphorelay signal transduction system"/>
    <property type="evidence" value="ECO:0007669"/>
    <property type="project" value="InterPro"/>
</dbReference>
<dbReference type="Gene3D" id="1.20.120.160">
    <property type="entry name" value="HPT domain"/>
    <property type="match status" value="1"/>
</dbReference>
<dbReference type="PROSITE" id="PS50894">
    <property type="entry name" value="HPT"/>
    <property type="match status" value="1"/>
</dbReference>
<dbReference type="SUPFAM" id="SSF47226">
    <property type="entry name" value="Histidine-containing phosphotransfer domain, HPT domain"/>
    <property type="match status" value="1"/>
</dbReference>
<feature type="domain" description="HPt" evidence="2">
    <location>
        <begin position="22"/>
        <end position="123"/>
    </location>
</feature>
<dbReference type="InterPro" id="IPR008207">
    <property type="entry name" value="Sig_transdc_His_kin_Hpt_dom"/>
</dbReference>
<accession>A0A7G9QNR8</accession>
<dbReference type="Proteomes" id="UP000515806">
    <property type="component" value="Chromosome"/>
</dbReference>